<dbReference type="FunFam" id="1.20.58.1120:FF:000005">
    <property type="entry name" value="Dynein, axonemal, heavy chain 12"/>
    <property type="match status" value="1"/>
</dbReference>
<dbReference type="Gene3D" id="1.20.58.1120">
    <property type="match status" value="1"/>
</dbReference>
<dbReference type="FunFam" id="1.20.140.100:FF:000004">
    <property type="entry name" value="Dynein axonemal heavy chain 6"/>
    <property type="match status" value="1"/>
</dbReference>
<keyword evidence="6" id="KW-0067">ATP-binding</keyword>
<dbReference type="GO" id="GO:0051959">
    <property type="term" value="F:dynein light intermediate chain binding"/>
    <property type="evidence" value="ECO:0007669"/>
    <property type="project" value="InterPro"/>
</dbReference>
<evidence type="ECO:0000256" key="14">
    <source>
        <dbReference type="SAM" id="MobiDB-lite"/>
    </source>
</evidence>
<feature type="domain" description="Dynein heavy chain linker" evidence="15">
    <location>
        <begin position="641"/>
        <end position="1046"/>
    </location>
</feature>
<dbReference type="FunFam" id="1.10.287.2620:FF:000002">
    <property type="entry name" value="Dynein heavy chain 2, axonemal"/>
    <property type="match status" value="1"/>
</dbReference>
<evidence type="ECO:0000256" key="5">
    <source>
        <dbReference type="ARBA" id="ARBA00022741"/>
    </source>
</evidence>
<comment type="subcellular location">
    <subcellularLocation>
        <location evidence="1">Cytoplasm</location>
        <location evidence="1">Cytoskeleton</location>
        <location evidence="1">Cilium axoneme</location>
    </subcellularLocation>
</comment>
<evidence type="ECO:0000256" key="4">
    <source>
        <dbReference type="ARBA" id="ARBA00022701"/>
    </source>
</evidence>
<dbReference type="Gene3D" id="3.20.180.20">
    <property type="entry name" value="Dynein heavy chain, N-terminal domain 2"/>
    <property type="match status" value="1"/>
</dbReference>
<dbReference type="InterPro" id="IPR042222">
    <property type="entry name" value="Dynein_2_N"/>
</dbReference>
<dbReference type="InterPro" id="IPR027417">
    <property type="entry name" value="P-loop_NTPase"/>
</dbReference>
<dbReference type="Gene3D" id="1.10.287.2620">
    <property type="match status" value="1"/>
</dbReference>
<dbReference type="PANTHER" id="PTHR22878:SF71">
    <property type="entry name" value="DYNEIN, AXONEMAL, HEAVY CHAIN 3"/>
    <property type="match status" value="1"/>
</dbReference>
<dbReference type="InterPro" id="IPR026983">
    <property type="entry name" value="DHC"/>
</dbReference>
<proteinExistence type="inferred from homology"/>
<keyword evidence="11" id="KW-0206">Cytoskeleton</keyword>
<keyword evidence="9" id="KW-0969">Cilium</keyword>
<keyword evidence="10" id="KW-0505">Motor protein</keyword>
<keyword evidence="7" id="KW-0243">Dynein</keyword>
<dbReference type="InterPro" id="IPR042228">
    <property type="entry name" value="Dynein_linker_3"/>
</dbReference>
<dbReference type="FunFam" id="3.40.50.300:FF:000063">
    <property type="entry name" value="dynein heavy chain 6, axonemal"/>
    <property type="match status" value="1"/>
</dbReference>
<evidence type="ECO:0000256" key="6">
    <source>
        <dbReference type="ARBA" id="ARBA00022840"/>
    </source>
</evidence>
<dbReference type="InterPro" id="IPR013602">
    <property type="entry name" value="Dynein_heavy_linker"/>
</dbReference>
<evidence type="ECO:0000259" key="16">
    <source>
        <dbReference type="Pfam" id="PF12774"/>
    </source>
</evidence>
<evidence type="ECO:0000313" key="17">
    <source>
        <dbReference type="EMBL" id="OXB58806.1"/>
    </source>
</evidence>
<evidence type="ECO:0000256" key="11">
    <source>
        <dbReference type="ARBA" id="ARBA00023212"/>
    </source>
</evidence>
<dbReference type="OrthoDB" id="5593012at2759"/>
<dbReference type="FunFam" id="3.20.180.20:FF:000003">
    <property type="entry name" value="Dynein heavy chain 12, axonemal"/>
    <property type="match status" value="1"/>
</dbReference>
<dbReference type="FunFam" id="1.10.8.710:FF:000001">
    <property type="entry name" value="Dynein axonemal heavy chain 2"/>
    <property type="match status" value="1"/>
</dbReference>
<evidence type="ECO:0000256" key="7">
    <source>
        <dbReference type="ARBA" id="ARBA00023017"/>
    </source>
</evidence>
<dbReference type="GO" id="GO:0030286">
    <property type="term" value="C:dynein complex"/>
    <property type="evidence" value="ECO:0007669"/>
    <property type="project" value="UniProtKB-KW"/>
</dbReference>
<evidence type="ECO:0000313" key="18">
    <source>
        <dbReference type="Proteomes" id="UP000198323"/>
    </source>
</evidence>
<dbReference type="InterPro" id="IPR035699">
    <property type="entry name" value="AAA_6"/>
</dbReference>
<evidence type="ECO:0000256" key="13">
    <source>
        <dbReference type="SAM" id="Coils"/>
    </source>
</evidence>
<keyword evidence="18" id="KW-1185">Reference proteome</keyword>
<dbReference type="GO" id="GO:0007018">
    <property type="term" value="P:microtubule-based movement"/>
    <property type="evidence" value="ECO:0007669"/>
    <property type="project" value="InterPro"/>
</dbReference>
<evidence type="ECO:0000256" key="10">
    <source>
        <dbReference type="ARBA" id="ARBA00023175"/>
    </source>
</evidence>
<dbReference type="Gene3D" id="3.40.50.300">
    <property type="entry name" value="P-loop containing nucleotide triphosphate hydrolases"/>
    <property type="match status" value="2"/>
</dbReference>
<evidence type="ECO:0000256" key="3">
    <source>
        <dbReference type="ARBA" id="ARBA00022490"/>
    </source>
</evidence>
<comment type="similarity">
    <text evidence="2">Belongs to the dynein heavy chain family.</text>
</comment>
<keyword evidence="3" id="KW-0963">Cytoplasm</keyword>
<evidence type="ECO:0000256" key="9">
    <source>
        <dbReference type="ARBA" id="ARBA00023069"/>
    </source>
</evidence>
<dbReference type="SUPFAM" id="SSF52540">
    <property type="entry name" value="P-loop containing nucleoside triphosphate hydrolases"/>
    <property type="match status" value="2"/>
</dbReference>
<dbReference type="GO" id="GO:0005930">
    <property type="term" value="C:axoneme"/>
    <property type="evidence" value="ECO:0007669"/>
    <property type="project" value="UniProtKB-SubCell"/>
</dbReference>
<evidence type="ECO:0008006" key="19">
    <source>
        <dbReference type="Google" id="ProtNLM"/>
    </source>
</evidence>
<reference evidence="17 18" key="1">
    <citation type="submission" date="2016-07" db="EMBL/GenBank/DDBJ databases">
        <title>Disparate Historic Effective Population Sizes Predicted by Modern Levels of Genome Diversity for the Scaled Quail (Callipepla squamata) and the Northern Bobwhite (Colinus virginianus): Inferences from First and Second Generation Draft Genome Assemblies for Sympatric New World Quail.</title>
        <authorList>
            <person name="Oldeschulte D.L."/>
            <person name="Halley Y.A."/>
            <person name="Bhattarai E.K."/>
            <person name="Brashear W.A."/>
            <person name="Hill J."/>
            <person name="Metz R.P."/>
            <person name="Johnson C.D."/>
            <person name="Rollins D."/>
            <person name="Peterson M.J."/>
            <person name="Bickhart D.M."/>
            <person name="Decker J.E."/>
            <person name="Seabury C.M."/>
        </authorList>
    </citation>
    <scope>NUCLEOTIDE SEQUENCE [LARGE SCALE GENOMIC DNA]</scope>
    <source>
        <strain evidence="17 18">Texas</strain>
        <tissue evidence="17">Leg muscle</tissue>
    </source>
</reference>
<organism evidence="17 18">
    <name type="scientific">Callipepla squamata</name>
    <name type="common">Scaled quail</name>
    <dbReference type="NCBI Taxonomy" id="9009"/>
    <lineage>
        <taxon>Eukaryota</taxon>
        <taxon>Metazoa</taxon>
        <taxon>Chordata</taxon>
        <taxon>Craniata</taxon>
        <taxon>Vertebrata</taxon>
        <taxon>Euteleostomi</taxon>
        <taxon>Archelosauria</taxon>
        <taxon>Archosauria</taxon>
        <taxon>Dinosauria</taxon>
        <taxon>Saurischia</taxon>
        <taxon>Theropoda</taxon>
        <taxon>Coelurosauria</taxon>
        <taxon>Aves</taxon>
        <taxon>Neognathae</taxon>
        <taxon>Galloanserae</taxon>
        <taxon>Galliformes</taxon>
        <taxon>Odontophoridae</taxon>
        <taxon>Callipepla</taxon>
    </lineage>
</organism>
<feature type="domain" description="Dynein heavy chain hydrolytic ATP-binding dynein motor region" evidence="16">
    <location>
        <begin position="1173"/>
        <end position="1432"/>
    </location>
</feature>
<dbReference type="Pfam" id="PF12774">
    <property type="entry name" value="AAA_6"/>
    <property type="match status" value="1"/>
</dbReference>
<dbReference type="Proteomes" id="UP000198323">
    <property type="component" value="Unassembled WGS sequence"/>
</dbReference>
<keyword evidence="12" id="KW-0966">Cell projection</keyword>
<name>A0A226MU05_CALSU</name>
<accession>A0A226MU05</accession>
<comment type="caution">
    <text evidence="17">The sequence shown here is derived from an EMBL/GenBank/DDBJ whole genome shotgun (WGS) entry which is preliminary data.</text>
</comment>
<dbReference type="PANTHER" id="PTHR22878">
    <property type="entry name" value="DYNEIN HEAVY CHAIN 6, AXONEMAL-LIKE-RELATED"/>
    <property type="match status" value="1"/>
</dbReference>
<sequence length="1637" mass="185043">MERSRREGQSETALTKAQPVPGSSRYPPLVQDASWTLAAPFKEQRYHRSPSDSIANNYSPAAQDLRLAALTQGPAPRRPRARPAVLHSSDPVPLCAAVHHSDEQPLSPEEQLCVMLLHEEEMSKREKPPSADDIERYHHYVRSGVREDMLAPQDEALMDVLLEPVAARVLANPCLESSLMALKAEIKEDYRAGLVRAIGKDRNPSAIANVLSHLRGVFRRVPGYSHLRFVRTEEMLMDLPLLPAALLGSVRRHCAAAHGVLLSRWIPACASILRDGGREWPQSGNGRSPAQHNERFLSSVAALMSLQLRQAVVASLEDLLRLFLMHKVETLIFPQLKGQDLTLRTVRADETLFAEYMNKLEKIFESNARGPQRYLNVYRKYSHLLNSSAQRDVTDFLSRGPSLGALREKIDSLTEQSREIAAMRVSVRLGVFCLDAAPLNEELRVRAQKLRDTLVEFEVMENRALNKRICDKYSEIANRVSEPPLSTEQLVQLDAYLRKAGQAAATKLRQDIAAASRRLQFLMDYADLSSYDIQLNSTVLHWPSRIEAMFESSRAELSSRRDHAEMALLERCSQFEAALEGYNKQLESYKKQNVMTVEEMKNNAERLKELNKNMDGALAELEAINKEEELLEREKSHFPLLQTIITKKEPIEQLWLTTYDFHSKAEQWMHGFVQKLNADEITEEIGSMCRTMYKLCKSFPDSARLRRVAESTKYKLEKFQQHLPVLSLACSRAMKDRHWQQISEIVGHEVRPNESTTLVSVLELGLSEHIDQLEPIRVAASKEHSIEKSMEKMKSEWANVHFSLVKYRDTNNSILSAVDDIQLLLDDHIIKTQTMCSSPYIKPMEAECRAWEAKLTLMQSIVDSWIKCQATWMYLEPIFSSEDITAQMPEEGRKFSTVDAYWKDIVAHVVKDTRVLVATERPMMLDRLHEANALLEEIQKGLNVYLEKKRLFFPRFFFLSNDELLEILSETKDPLRVQPHLKKCFEGIAQLEFTEDLEVLSMISSEGEIVPFIDKIYPTNAKGMVEKWLLQVEEMMLASVRQVLQDGIGAYVKAPRKAWVLRWPGQVVLCVSSIYWTEAVSEAIRKGTLQDSLEKSNQQIRDIVDLVRGKLPAGARLTLGALVVIDVHARDVVEKLVEDKITDVNDFQWISQLRYYWEGDDVVVRMITTEAKYGYEYLGNSSRLVITPLTDRCYRTLMGALKLNLGGAPEGPAGTGKTETTKDLAKALAKQCVVFNCSDGLDYRAMGKFFKGLAQSGAWSCFDEFNRIEVEVLSVVAQQILSIQQAIIRKVKTFVFEGTEISLNPTCAVFITMNPGYAGRAELPDNLKALFRTVAMMVPDYSLIGEISLYSMGFLDSRSLAQKIVATYRLCSEQLSSQHHYDYGMRAVKSVLTAAGNLKLEYPAESESVLLLRALTDVNLAKFLAQDVPLFQIYEMMRVRHGFMIVGDPLAGKTCAYQVLAAALGDLRAADVGAFRNVLTECQIKQTYHIFKLLCLSSYAEKSMDEFAVEYKVINPKAITMGQLYGSFDPLSHEWTDGVLARAFRAQAASTTDDRKWIVFDGPVDAVWIENMNTVLDDNKKVFLPLASCFVLGYISECSISSSAVTVVVTEYDHGVLQALGQADVLKSIAFSLRYMV</sequence>
<protein>
    <recommendedName>
        <fullName evidence="19">Dynein heavy chain 3, axonemal</fullName>
    </recommendedName>
</protein>
<evidence type="ECO:0000256" key="1">
    <source>
        <dbReference type="ARBA" id="ARBA00004430"/>
    </source>
</evidence>
<dbReference type="GO" id="GO:0045505">
    <property type="term" value="F:dynein intermediate chain binding"/>
    <property type="evidence" value="ECO:0007669"/>
    <property type="project" value="InterPro"/>
</dbReference>
<keyword evidence="5" id="KW-0547">Nucleotide-binding</keyword>
<evidence type="ECO:0000256" key="2">
    <source>
        <dbReference type="ARBA" id="ARBA00008887"/>
    </source>
</evidence>
<feature type="region of interest" description="Disordered" evidence="14">
    <location>
        <begin position="1"/>
        <end position="29"/>
    </location>
</feature>
<evidence type="ECO:0000256" key="8">
    <source>
        <dbReference type="ARBA" id="ARBA00023054"/>
    </source>
</evidence>
<dbReference type="EMBL" id="MCFN01000445">
    <property type="protein sequence ID" value="OXB58806.1"/>
    <property type="molecule type" value="Genomic_DNA"/>
</dbReference>
<gene>
    <name evidence="17" type="ORF">ASZ78_016004</name>
</gene>
<keyword evidence="8 13" id="KW-0175">Coiled coil</keyword>
<dbReference type="Pfam" id="PF08393">
    <property type="entry name" value="DHC_N2"/>
    <property type="match status" value="1"/>
</dbReference>
<dbReference type="GO" id="GO:0005874">
    <property type="term" value="C:microtubule"/>
    <property type="evidence" value="ECO:0007669"/>
    <property type="project" value="UniProtKB-KW"/>
</dbReference>
<evidence type="ECO:0000259" key="15">
    <source>
        <dbReference type="Pfam" id="PF08393"/>
    </source>
</evidence>
<keyword evidence="4" id="KW-0493">Microtubule</keyword>
<dbReference type="Gene3D" id="1.20.140.100">
    <property type="entry name" value="Dynein heavy chain, N-terminal domain 2"/>
    <property type="match status" value="1"/>
</dbReference>
<feature type="coiled-coil region" evidence="13">
    <location>
        <begin position="572"/>
        <end position="634"/>
    </location>
</feature>
<dbReference type="STRING" id="9009.A0A226MU05"/>
<evidence type="ECO:0000256" key="12">
    <source>
        <dbReference type="ARBA" id="ARBA00023273"/>
    </source>
</evidence>
<dbReference type="GO" id="GO:0005524">
    <property type="term" value="F:ATP binding"/>
    <property type="evidence" value="ECO:0007669"/>
    <property type="project" value="UniProtKB-KW"/>
</dbReference>